<evidence type="ECO:0000256" key="3">
    <source>
        <dbReference type="ARBA" id="ARBA00022475"/>
    </source>
</evidence>
<dbReference type="EMBL" id="JANTEZ010000005">
    <property type="protein sequence ID" value="MCS5715560.1"/>
    <property type="molecule type" value="Genomic_DNA"/>
</dbReference>
<feature type="transmembrane region" description="Helical" evidence="7">
    <location>
        <begin position="253"/>
        <end position="275"/>
    </location>
</feature>
<feature type="transmembrane region" description="Helical" evidence="7">
    <location>
        <begin position="137"/>
        <end position="158"/>
    </location>
</feature>
<feature type="transmembrane region" description="Helical" evidence="7">
    <location>
        <begin position="377"/>
        <end position="395"/>
    </location>
</feature>
<evidence type="ECO:0000313" key="9">
    <source>
        <dbReference type="EMBL" id="MCS5715560.1"/>
    </source>
</evidence>
<proteinExistence type="predicted"/>
<accession>A0ABT2GJU3</accession>
<evidence type="ECO:0000256" key="4">
    <source>
        <dbReference type="ARBA" id="ARBA00022692"/>
    </source>
</evidence>
<sequence>MTTAARLGRRGTFWAATTVLALCLWSSGAASVLYPSYAAEWSLPPVVTTSVFGAYPLALLIVLLLFGGISDAIGRRRAMLLGIALLAVAALVFAAAPNVGFLFAGRVLQGIGTGFALGAASAALVEHNPWPNPRRASSMTTVATSTGLTLALVVSGLLAQYAPLPLVLGFVVLFALALLAFLAVLLTPDDRPASAPGQDARSALRPQALRLPRGIALAFAAATLSVATAYSVGAIFLSLGAQMARELTGTTDLLVVGALLGISSATIGVTALLLGRVPALTSIVLGGVVSLAGLGLMAAAASSGSLPLFFAWCVVGGIGYSFAFTGGLGLANRAAPAGHRGAVLSLLYLFSYLLQALTAVGAGAAATALGLATAVDLAAPALAVLALATIVLVVVERMRGRSVSPADPAALSASVGGS</sequence>
<comment type="caution">
    <text evidence="9">The sequence shown here is derived from an EMBL/GenBank/DDBJ whole genome shotgun (WGS) entry which is preliminary data.</text>
</comment>
<keyword evidence="2" id="KW-0813">Transport</keyword>
<dbReference type="RefSeq" id="WP_259487075.1">
    <property type="nucleotide sequence ID" value="NZ_JANTEZ010000005.1"/>
</dbReference>
<dbReference type="InterPro" id="IPR011701">
    <property type="entry name" value="MFS"/>
</dbReference>
<dbReference type="Gene3D" id="1.20.1250.20">
    <property type="entry name" value="MFS general substrate transporter like domains"/>
    <property type="match status" value="1"/>
</dbReference>
<evidence type="ECO:0000313" key="10">
    <source>
        <dbReference type="Proteomes" id="UP001165580"/>
    </source>
</evidence>
<dbReference type="InterPro" id="IPR020846">
    <property type="entry name" value="MFS_dom"/>
</dbReference>
<evidence type="ECO:0000256" key="1">
    <source>
        <dbReference type="ARBA" id="ARBA00004651"/>
    </source>
</evidence>
<organism evidence="9 10">
    <name type="scientific">Herbiconiux gentiana</name>
    <dbReference type="NCBI Taxonomy" id="2970912"/>
    <lineage>
        <taxon>Bacteria</taxon>
        <taxon>Bacillati</taxon>
        <taxon>Actinomycetota</taxon>
        <taxon>Actinomycetes</taxon>
        <taxon>Micrococcales</taxon>
        <taxon>Microbacteriaceae</taxon>
        <taxon>Herbiconiux</taxon>
    </lineage>
</organism>
<dbReference type="Pfam" id="PF07690">
    <property type="entry name" value="MFS_1"/>
    <property type="match status" value="1"/>
</dbReference>
<keyword evidence="4 7" id="KW-0812">Transmembrane</keyword>
<feature type="transmembrane region" description="Helical" evidence="7">
    <location>
        <begin position="309"/>
        <end position="331"/>
    </location>
</feature>
<name>A0ABT2GJU3_9MICO</name>
<feature type="transmembrane region" description="Helical" evidence="7">
    <location>
        <begin position="78"/>
        <end position="97"/>
    </location>
</feature>
<dbReference type="InterPro" id="IPR050171">
    <property type="entry name" value="MFS_Transporters"/>
</dbReference>
<reference evidence="9" key="1">
    <citation type="submission" date="2022-08" db="EMBL/GenBank/DDBJ databases">
        <authorList>
            <person name="Deng Y."/>
            <person name="Han X.-F."/>
            <person name="Zhang Y.-Q."/>
        </authorList>
    </citation>
    <scope>NUCLEOTIDE SEQUENCE</scope>
    <source>
        <strain evidence="9">CPCC 205716</strain>
    </source>
</reference>
<feature type="transmembrane region" description="Helical" evidence="7">
    <location>
        <begin position="45"/>
        <end position="66"/>
    </location>
</feature>
<protein>
    <submittedName>
        <fullName evidence="9">MFS transporter</fullName>
    </submittedName>
</protein>
<evidence type="ECO:0000256" key="5">
    <source>
        <dbReference type="ARBA" id="ARBA00022989"/>
    </source>
</evidence>
<feature type="transmembrane region" description="Helical" evidence="7">
    <location>
        <begin position="164"/>
        <end position="186"/>
    </location>
</feature>
<keyword evidence="10" id="KW-1185">Reference proteome</keyword>
<dbReference type="PROSITE" id="PS50850">
    <property type="entry name" value="MFS"/>
    <property type="match status" value="1"/>
</dbReference>
<feature type="transmembrane region" description="Helical" evidence="7">
    <location>
        <begin position="103"/>
        <end position="125"/>
    </location>
</feature>
<gene>
    <name evidence="9" type="ORF">NVV95_13495</name>
</gene>
<feature type="transmembrane region" description="Helical" evidence="7">
    <location>
        <begin position="215"/>
        <end position="241"/>
    </location>
</feature>
<dbReference type="Proteomes" id="UP001165580">
    <property type="component" value="Unassembled WGS sequence"/>
</dbReference>
<feature type="domain" description="Major facilitator superfamily (MFS) profile" evidence="8">
    <location>
        <begin position="12"/>
        <end position="398"/>
    </location>
</feature>
<dbReference type="InterPro" id="IPR036259">
    <property type="entry name" value="MFS_trans_sf"/>
</dbReference>
<keyword evidence="6 7" id="KW-0472">Membrane</keyword>
<evidence type="ECO:0000256" key="2">
    <source>
        <dbReference type="ARBA" id="ARBA00022448"/>
    </source>
</evidence>
<keyword evidence="3" id="KW-1003">Cell membrane</keyword>
<evidence type="ECO:0000259" key="8">
    <source>
        <dbReference type="PROSITE" id="PS50850"/>
    </source>
</evidence>
<keyword evidence="5 7" id="KW-1133">Transmembrane helix</keyword>
<evidence type="ECO:0000256" key="7">
    <source>
        <dbReference type="SAM" id="Phobius"/>
    </source>
</evidence>
<feature type="transmembrane region" description="Helical" evidence="7">
    <location>
        <begin position="343"/>
        <end position="371"/>
    </location>
</feature>
<dbReference type="PANTHER" id="PTHR23517">
    <property type="entry name" value="RESISTANCE PROTEIN MDTM, PUTATIVE-RELATED-RELATED"/>
    <property type="match status" value="1"/>
</dbReference>
<comment type="subcellular location">
    <subcellularLocation>
        <location evidence="1">Cell membrane</location>
        <topology evidence="1">Multi-pass membrane protein</topology>
    </subcellularLocation>
</comment>
<feature type="transmembrane region" description="Helical" evidence="7">
    <location>
        <begin position="282"/>
        <end position="303"/>
    </location>
</feature>
<evidence type="ECO:0000256" key="6">
    <source>
        <dbReference type="ARBA" id="ARBA00023136"/>
    </source>
</evidence>
<dbReference type="SUPFAM" id="SSF103473">
    <property type="entry name" value="MFS general substrate transporter"/>
    <property type="match status" value="1"/>
</dbReference>